<reference evidence="6 7" key="1">
    <citation type="submission" date="2016-03" db="EMBL/GenBank/DDBJ databases">
        <authorList>
            <person name="Ploux O."/>
        </authorList>
    </citation>
    <scope>NUCLEOTIDE SEQUENCE [LARGE SCALE GENOMIC DNA]</scope>
    <source>
        <strain evidence="6 7">UAMH 11012</strain>
    </source>
</reference>
<dbReference type="SUPFAM" id="SSF51905">
    <property type="entry name" value="FAD/NAD(P)-binding domain"/>
    <property type="match status" value="1"/>
</dbReference>
<keyword evidence="4" id="KW-0812">Transmembrane</keyword>
<dbReference type="InterPro" id="IPR002938">
    <property type="entry name" value="FAD-bd"/>
</dbReference>
<keyword evidence="4" id="KW-0472">Membrane</keyword>
<dbReference type="STRING" id="576137.A0A1L7WK88"/>
<dbReference type="GO" id="GO:0071949">
    <property type="term" value="F:FAD binding"/>
    <property type="evidence" value="ECO:0007669"/>
    <property type="project" value="InterPro"/>
</dbReference>
<evidence type="ECO:0000313" key="6">
    <source>
        <dbReference type="EMBL" id="CZR53176.1"/>
    </source>
</evidence>
<protein>
    <submittedName>
        <fullName evidence="6">Related to salicylate 1-monooxygenase</fullName>
    </submittedName>
</protein>
<dbReference type="Proteomes" id="UP000184330">
    <property type="component" value="Unassembled WGS sequence"/>
</dbReference>
<organism evidence="6 7">
    <name type="scientific">Phialocephala subalpina</name>
    <dbReference type="NCBI Taxonomy" id="576137"/>
    <lineage>
        <taxon>Eukaryota</taxon>
        <taxon>Fungi</taxon>
        <taxon>Dikarya</taxon>
        <taxon>Ascomycota</taxon>
        <taxon>Pezizomycotina</taxon>
        <taxon>Leotiomycetes</taxon>
        <taxon>Helotiales</taxon>
        <taxon>Mollisiaceae</taxon>
        <taxon>Phialocephala</taxon>
        <taxon>Phialocephala fortinii species complex</taxon>
    </lineage>
</organism>
<keyword evidence="4" id="KW-1133">Transmembrane helix</keyword>
<gene>
    <name evidence="6" type="ORF">PAC_03054</name>
</gene>
<evidence type="ECO:0000313" key="7">
    <source>
        <dbReference type="Proteomes" id="UP000184330"/>
    </source>
</evidence>
<dbReference type="GO" id="GO:0044550">
    <property type="term" value="P:secondary metabolite biosynthetic process"/>
    <property type="evidence" value="ECO:0007669"/>
    <property type="project" value="TreeGrafter"/>
</dbReference>
<keyword evidence="3" id="KW-0560">Oxidoreductase</keyword>
<accession>A0A1L7WK88</accession>
<feature type="domain" description="FAD-binding" evidence="5">
    <location>
        <begin position="7"/>
        <end position="368"/>
    </location>
</feature>
<dbReference type="InterPro" id="IPR051104">
    <property type="entry name" value="FAD_monoxygenase"/>
</dbReference>
<dbReference type="Gene3D" id="3.50.50.60">
    <property type="entry name" value="FAD/NAD(P)-binding domain"/>
    <property type="match status" value="1"/>
</dbReference>
<proteinExistence type="predicted"/>
<sequence>MGSQPLNVAIIGAGIGGIAFAVGLAKYPHIHFTIYEYRPSYAEIGAGIGFSTNGHKAMSLISSQLWENYQHHASFNGSPEKRSIGFNYEVGEKGPLEGKRIVETVMPEGYMQSTIHRKHLLSVLVETLPDKGEKCTKFNKRLVEVDDRGEKIVCVFADGERVEADLVVGCDGIKSMCRQFVFGKDSELSKARFTGKVAYRGLVPMEKAIAAVGENRARNRQMYFGHHRHMLTFGVAKGTMMNIVAFHSTGSDAWEYSALAQPRTTEDFLKDYAGWGDAVTNIISIVDKPEVWAIFDHPRVNTFHKGRLVLLGDAAHTTSPHFGQGGGMSVEDAAILSNLLGNCTSLGDIEPILSAYDSARVQRTCDVIAASREQGRLCEFEIDWVGDDLEKVSGQLDSNLRKWQWNYDPEEAFKNALNELEKGKAATK</sequence>
<dbReference type="GO" id="GO:0004497">
    <property type="term" value="F:monooxygenase activity"/>
    <property type="evidence" value="ECO:0007669"/>
    <property type="project" value="UniProtKB-KW"/>
</dbReference>
<dbReference type="PANTHER" id="PTHR46720">
    <property type="entry name" value="HYDROXYLASE, PUTATIVE (AFU_ORTHOLOGUE AFUA_3G01460)-RELATED"/>
    <property type="match status" value="1"/>
</dbReference>
<dbReference type="PRINTS" id="PR00420">
    <property type="entry name" value="RNGMNOXGNASE"/>
</dbReference>
<keyword evidence="6" id="KW-0503">Monooxygenase</keyword>
<keyword evidence="1" id="KW-0285">Flavoprotein</keyword>
<evidence type="ECO:0000259" key="5">
    <source>
        <dbReference type="Pfam" id="PF01494"/>
    </source>
</evidence>
<dbReference type="InterPro" id="IPR036188">
    <property type="entry name" value="FAD/NAD-bd_sf"/>
</dbReference>
<dbReference type="OrthoDB" id="417877at2759"/>
<dbReference type="SUPFAM" id="SSF54373">
    <property type="entry name" value="FAD-linked reductases, C-terminal domain"/>
    <property type="match status" value="1"/>
</dbReference>
<evidence type="ECO:0000256" key="4">
    <source>
        <dbReference type="SAM" id="Phobius"/>
    </source>
</evidence>
<evidence type="ECO:0000256" key="3">
    <source>
        <dbReference type="ARBA" id="ARBA00023002"/>
    </source>
</evidence>
<dbReference type="EMBL" id="FJOG01000003">
    <property type="protein sequence ID" value="CZR53176.1"/>
    <property type="molecule type" value="Genomic_DNA"/>
</dbReference>
<feature type="transmembrane region" description="Helical" evidence="4">
    <location>
        <begin position="6"/>
        <end position="25"/>
    </location>
</feature>
<dbReference type="AlphaFoldDB" id="A0A1L7WK88"/>
<name>A0A1L7WK88_9HELO</name>
<evidence type="ECO:0000256" key="2">
    <source>
        <dbReference type="ARBA" id="ARBA00022827"/>
    </source>
</evidence>
<keyword evidence="7" id="KW-1185">Reference proteome</keyword>
<keyword evidence="2" id="KW-0274">FAD</keyword>
<dbReference type="PANTHER" id="PTHR46720:SF3">
    <property type="entry name" value="FAD-BINDING DOMAIN-CONTAINING PROTEIN-RELATED"/>
    <property type="match status" value="1"/>
</dbReference>
<evidence type="ECO:0000256" key="1">
    <source>
        <dbReference type="ARBA" id="ARBA00022630"/>
    </source>
</evidence>
<dbReference type="Pfam" id="PF01494">
    <property type="entry name" value="FAD_binding_3"/>
    <property type="match status" value="1"/>
</dbReference>